<dbReference type="EMBL" id="CP009211">
    <property type="protein sequence ID" value="AIJ34111.1"/>
    <property type="molecule type" value="Genomic_DNA"/>
</dbReference>
<keyword evidence="7" id="KW-1015">Disulfide bond</keyword>
<evidence type="ECO:0000313" key="16">
    <source>
        <dbReference type="Proteomes" id="UP000028780"/>
    </source>
</evidence>
<keyword evidence="16" id="KW-1185">Reference proteome</keyword>
<dbReference type="InterPro" id="IPR050924">
    <property type="entry name" value="Peroxiredoxin_BCP/PrxQ"/>
</dbReference>
<dbReference type="SUPFAM" id="SSF52833">
    <property type="entry name" value="Thioredoxin-like"/>
    <property type="match status" value="1"/>
</dbReference>
<keyword evidence="6 15" id="KW-0560">Oxidoreductase</keyword>
<organism evidence="14 16">
    <name type="scientific">Corynebacterium imitans</name>
    <dbReference type="NCBI Taxonomy" id="156978"/>
    <lineage>
        <taxon>Bacteria</taxon>
        <taxon>Bacillati</taxon>
        <taxon>Actinomycetota</taxon>
        <taxon>Actinomycetes</taxon>
        <taxon>Mycobacteriales</taxon>
        <taxon>Corynebacteriaceae</taxon>
        <taxon>Corynebacterium</taxon>
    </lineage>
</organism>
<protein>
    <recommendedName>
        <fullName evidence="3">thioredoxin-dependent peroxiredoxin</fullName>
        <ecNumber evidence="3">1.11.1.24</ecNumber>
    </recommendedName>
    <alternativeName>
        <fullName evidence="11">Bacterioferritin comigratory protein</fullName>
    </alternativeName>
    <alternativeName>
        <fullName evidence="9">Thioredoxin peroxidase</fullName>
    </alternativeName>
</protein>
<dbReference type="AlphaFoldDB" id="A0A076NPJ3"/>
<evidence type="ECO:0000256" key="4">
    <source>
        <dbReference type="ARBA" id="ARBA00022559"/>
    </source>
</evidence>
<dbReference type="EMBL" id="LT906467">
    <property type="protein sequence ID" value="SNV80345.1"/>
    <property type="molecule type" value="Genomic_DNA"/>
</dbReference>
<accession>A0A076NPJ3</accession>
<dbReference type="PANTHER" id="PTHR42801">
    <property type="entry name" value="THIOREDOXIN-DEPENDENT PEROXIDE REDUCTASE"/>
    <property type="match status" value="1"/>
</dbReference>
<dbReference type="PROSITE" id="PS51352">
    <property type="entry name" value="THIOREDOXIN_2"/>
    <property type="match status" value="1"/>
</dbReference>
<evidence type="ECO:0000256" key="5">
    <source>
        <dbReference type="ARBA" id="ARBA00022862"/>
    </source>
</evidence>
<dbReference type="CDD" id="cd03017">
    <property type="entry name" value="PRX_BCP"/>
    <property type="match status" value="1"/>
</dbReference>
<evidence type="ECO:0000256" key="2">
    <source>
        <dbReference type="ARBA" id="ARBA00011245"/>
    </source>
</evidence>
<evidence type="ECO:0000259" key="13">
    <source>
        <dbReference type="PROSITE" id="PS51352"/>
    </source>
</evidence>
<dbReference type="FunFam" id="3.40.30.10:FF:000007">
    <property type="entry name" value="Thioredoxin-dependent thiol peroxidase"/>
    <property type="match status" value="1"/>
</dbReference>
<evidence type="ECO:0000313" key="15">
    <source>
        <dbReference type="EMBL" id="SNV80345.1"/>
    </source>
</evidence>
<dbReference type="eggNOG" id="COG1225">
    <property type="taxonomic scope" value="Bacteria"/>
</dbReference>
<dbReference type="InterPro" id="IPR000866">
    <property type="entry name" value="AhpC/TSA"/>
</dbReference>
<evidence type="ECO:0000256" key="7">
    <source>
        <dbReference type="ARBA" id="ARBA00023157"/>
    </source>
</evidence>
<comment type="catalytic activity">
    <reaction evidence="12">
        <text>a hydroperoxide + [thioredoxin]-dithiol = an alcohol + [thioredoxin]-disulfide + H2O</text>
        <dbReference type="Rhea" id="RHEA:62620"/>
        <dbReference type="Rhea" id="RHEA-COMP:10698"/>
        <dbReference type="Rhea" id="RHEA-COMP:10700"/>
        <dbReference type="ChEBI" id="CHEBI:15377"/>
        <dbReference type="ChEBI" id="CHEBI:29950"/>
        <dbReference type="ChEBI" id="CHEBI:30879"/>
        <dbReference type="ChEBI" id="CHEBI:35924"/>
        <dbReference type="ChEBI" id="CHEBI:50058"/>
        <dbReference type="EC" id="1.11.1.24"/>
    </reaction>
</comment>
<dbReference type="GO" id="GO:0045454">
    <property type="term" value="P:cell redox homeostasis"/>
    <property type="evidence" value="ECO:0007669"/>
    <property type="project" value="TreeGrafter"/>
</dbReference>
<dbReference type="Gene3D" id="3.40.30.10">
    <property type="entry name" value="Glutaredoxin"/>
    <property type="match status" value="1"/>
</dbReference>
<dbReference type="InterPro" id="IPR036249">
    <property type="entry name" value="Thioredoxin-like_sf"/>
</dbReference>
<comment type="subunit">
    <text evidence="2">Monomer.</text>
</comment>
<dbReference type="GO" id="GO:0034599">
    <property type="term" value="P:cellular response to oxidative stress"/>
    <property type="evidence" value="ECO:0007669"/>
    <property type="project" value="TreeGrafter"/>
</dbReference>
<name>A0A076NPJ3_9CORY</name>
<evidence type="ECO:0000256" key="1">
    <source>
        <dbReference type="ARBA" id="ARBA00003330"/>
    </source>
</evidence>
<comment type="function">
    <text evidence="1">Thiol-specific peroxidase that catalyzes the reduction of hydrogen peroxide and organic hydroperoxides to water and alcohols, respectively. Plays a role in cell protection against oxidative stress by detoxifying peroxides and as sensor of hydrogen peroxide-mediated signaling events.</text>
</comment>
<evidence type="ECO:0000256" key="8">
    <source>
        <dbReference type="ARBA" id="ARBA00023284"/>
    </source>
</evidence>
<dbReference type="GO" id="GO:0008379">
    <property type="term" value="F:thioredoxin peroxidase activity"/>
    <property type="evidence" value="ECO:0007669"/>
    <property type="project" value="TreeGrafter"/>
</dbReference>
<dbReference type="KEGG" id="cii:CIMIT_09560"/>
<dbReference type="OrthoDB" id="9812811at2"/>
<gene>
    <name evidence="15" type="primary">bcp</name>
    <name evidence="14" type="ORF">CIMIT_09560</name>
    <name evidence="15" type="ORF">SAMEA4535761_01975</name>
</gene>
<keyword evidence="5" id="KW-0049">Antioxidant</keyword>
<dbReference type="NCBIfam" id="NF006960">
    <property type="entry name" value="PRK09437.1"/>
    <property type="match status" value="1"/>
</dbReference>
<reference evidence="15 17" key="2">
    <citation type="submission" date="2017-06" db="EMBL/GenBank/DDBJ databases">
        <authorList>
            <consortium name="Pathogen Informatics"/>
        </authorList>
    </citation>
    <scope>NUCLEOTIDE SEQUENCE [LARGE SCALE GENOMIC DNA]</scope>
    <source>
        <strain evidence="15 17">NCTC13015</strain>
    </source>
</reference>
<proteinExistence type="inferred from homology"/>
<dbReference type="HOGENOM" id="CLU_042529_14_1_11"/>
<dbReference type="Pfam" id="PF00578">
    <property type="entry name" value="AhpC-TSA"/>
    <property type="match status" value="1"/>
</dbReference>
<comment type="similarity">
    <text evidence="10">Belongs to the peroxiredoxin family. BCP/PrxQ subfamily.</text>
</comment>
<dbReference type="InterPro" id="IPR013766">
    <property type="entry name" value="Thioredoxin_domain"/>
</dbReference>
<evidence type="ECO:0000313" key="14">
    <source>
        <dbReference type="EMBL" id="AIJ34111.1"/>
    </source>
</evidence>
<dbReference type="PANTHER" id="PTHR42801:SF4">
    <property type="entry name" value="AHPC_TSA FAMILY PROTEIN"/>
    <property type="match status" value="1"/>
</dbReference>
<evidence type="ECO:0000256" key="12">
    <source>
        <dbReference type="ARBA" id="ARBA00049091"/>
    </source>
</evidence>
<evidence type="ECO:0000313" key="17">
    <source>
        <dbReference type="Proteomes" id="UP000215374"/>
    </source>
</evidence>
<dbReference type="Proteomes" id="UP000215374">
    <property type="component" value="Chromosome 1"/>
</dbReference>
<keyword evidence="4 15" id="KW-0575">Peroxidase</keyword>
<dbReference type="EC" id="1.11.1.24" evidence="3"/>
<dbReference type="GO" id="GO:0005737">
    <property type="term" value="C:cytoplasm"/>
    <property type="evidence" value="ECO:0007669"/>
    <property type="project" value="TreeGrafter"/>
</dbReference>
<reference evidence="14 16" key="1">
    <citation type="submission" date="2014-08" db="EMBL/GenBank/DDBJ databases">
        <title>Complete genome sequence of Corynebacterium imitans DSM 44264, isolated from a five-month-old boy with suspected pharyngeal diphtheria.</title>
        <authorList>
            <person name="Mollmann S."/>
            <person name="Albersmeier A."/>
            <person name="Ruckert C."/>
            <person name="Tauch A."/>
        </authorList>
    </citation>
    <scope>NUCLEOTIDE SEQUENCE [LARGE SCALE GENOMIC DNA]</scope>
    <source>
        <strain evidence="14 16">DSM 44264</strain>
    </source>
</reference>
<dbReference type="STRING" id="156978.CIMIT_09560"/>
<keyword evidence="8" id="KW-0676">Redox-active center</keyword>
<evidence type="ECO:0000256" key="11">
    <source>
        <dbReference type="ARBA" id="ARBA00041373"/>
    </source>
</evidence>
<sequence>MTDQIRLEKGDTAPAFTLPNDKGEQVSLADFADQRVIVYFYPRANTPGCTTEACDFTEKLDEFSNAKVTVIGISPDPTEKLADFRAKHDLGVELLGDESKETLTAYGAFGEKKMYGKVTQGVIRSTFLVDVDADGVGTIAQCQYNVRASGHVGRILRDWDL</sequence>
<dbReference type="Proteomes" id="UP000028780">
    <property type="component" value="Chromosome"/>
</dbReference>
<evidence type="ECO:0000256" key="10">
    <source>
        <dbReference type="ARBA" id="ARBA00038489"/>
    </source>
</evidence>
<evidence type="ECO:0000256" key="9">
    <source>
        <dbReference type="ARBA" id="ARBA00032824"/>
    </source>
</evidence>
<feature type="domain" description="Thioredoxin" evidence="13">
    <location>
        <begin position="7"/>
        <end position="161"/>
    </location>
</feature>
<evidence type="ECO:0000256" key="6">
    <source>
        <dbReference type="ARBA" id="ARBA00023002"/>
    </source>
</evidence>
<dbReference type="RefSeq" id="WP_038592155.1">
    <property type="nucleotide sequence ID" value="NZ_CP009211.1"/>
</dbReference>
<evidence type="ECO:0000256" key="3">
    <source>
        <dbReference type="ARBA" id="ARBA00013017"/>
    </source>
</evidence>